<proteinExistence type="predicted"/>
<evidence type="ECO:0000313" key="1">
    <source>
        <dbReference type="EMBL" id="KKL90248.1"/>
    </source>
</evidence>
<organism evidence="1">
    <name type="scientific">marine sediment metagenome</name>
    <dbReference type="NCBI Taxonomy" id="412755"/>
    <lineage>
        <taxon>unclassified sequences</taxon>
        <taxon>metagenomes</taxon>
        <taxon>ecological metagenomes</taxon>
    </lineage>
</organism>
<protein>
    <submittedName>
        <fullName evidence="1">Uncharacterized protein</fullName>
    </submittedName>
</protein>
<reference evidence="1" key="1">
    <citation type="journal article" date="2015" name="Nature">
        <title>Complex archaea that bridge the gap between prokaryotes and eukaryotes.</title>
        <authorList>
            <person name="Spang A."/>
            <person name="Saw J.H."/>
            <person name="Jorgensen S.L."/>
            <person name="Zaremba-Niedzwiedzka K."/>
            <person name="Martijn J."/>
            <person name="Lind A.E."/>
            <person name="van Eijk R."/>
            <person name="Schleper C."/>
            <person name="Guy L."/>
            <person name="Ettema T.J."/>
        </authorList>
    </citation>
    <scope>NUCLEOTIDE SEQUENCE</scope>
</reference>
<comment type="caution">
    <text evidence="1">The sequence shown here is derived from an EMBL/GenBank/DDBJ whole genome shotgun (WGS) entry which is preliminary data.</text>
</comment>
<sequence>MKEIVQLSLTEEESIILQAITAVGIVIHLNGNTEPTAEEEANDMERFMRKWPEADTSLARKMAELAISSLMLIKTK</sequence>
<name>A0A0F9FVE3_9ZZZZ</name>
<dbReference type="EMBL" id="LAZR01020059">
    <property type="protein sequence ID" value="KKL90248.1"/>
    <property type="molecule type" value="Genomic_DNA"/>
</dbReference>
<dbReference type="AlphaFoldDB" id="A0A0F9FVE3"/>
<accession>A0A0F9FVE3</accession>
<gene>
    <name evidence="1" type="ORF">LCGC14_1906630</name>
</gene>